<name>A0A6C0DW51_9ZZZZ</name>
<feature type="domain" description="Peptidase S8/S53" evidence="5">
    <location>
        <begin position="148"/>
        <end position="381"/>
    </location>
</feature>
<keyword evidence="2" id="KW-0645">Protease</keyword>
<dbReference type="GO" id="GO:0006508">
    <property type="term" value="P:proteolysis"/>
    <property type="evidence" value="ECO:0007669"/>
    <property type="project" value="UniProtKB-KW"/>
</dbReference>
<dbReference type="InterPro" id="IPR023828">
    <property type="entry name" value="Peptidase_S8_Ser-AS"/>
</dbReference>
<dbReference type="PRINTS" id="PR00723">
    <property type="entry name" value="SUBTILISIN"/>
</dbReference>
<comment type="similarity">
    <text evidence="1">Belongs to the peptidase S8 family.</text>
</comment>
<dbReference type="PROSITE" id="PS51892">
    <property type="entry name" value="SUBTILASE"/>
    <property type="match status" value="1"/>
</dbReference>
<dbReference type="EMBL" id="MN739681">
    <property type="protein sequence ID" value="QHT20708.1"/>
    <property type="molecule type" value="Genomic_DNA"/>
</dbReference>
<dbReference type="Gene3D" id="3.40.50.200">
    <property type="entry name" value="Peptidase S8/S53 domain"/>
    <property type="match status" value="1"/>
</dbReference>
<dbReference type="InterPro" id="IPR015500">
    <property type="entry name" value="Peptidase_S8_subtilisin-rel"/>
</dbReference>
<sequence>MKTIGSLLLLNVLGVFSQYNVDQDYILTSRGDIQNAVVGLPGLELLATFEENNVNNDGLVFYKANGRVVNKYRDVLLEMFDIEADIRFSINYKQNNNQKIFRPLLSAREVPWNLNRITKVELDYDNTFPYYNKGSCHNSGDVVIDTYIVDTGIDITHTQFEGRASWGANFVDKLDTDCNKHGTHVAGTIGSRDYGVCVDANLIAVKVLDCNGSGSLSGVIKGIEWVYKRHKENGMFLKSSKVVKSIINMSLGGGYSAALNRVVDYCIENNDNFYIVVAAGNENEDACNGSPSSSPNVMTVMASDRNDARAWFSNWGKCGDIYGPGVNVLSTVPKNDTDTFSGTSMASPCVAGVLNHYLDMYPDKNMEDIKRQMKKDANKNAIQNNKKKNTLNLLVYLHR</sequence>
<evidence type="ECO:0000256" key="2">
    <source>
        <dbReference type="ARBA" id="ARBA00022670"/>
    </source>
</evidence>
<dbReference type="InterPro" id="IPR036852">
    <property type="entry name" value="Peptidase_S8/S53_dom_sf"/>
</dbReference>
<dbReference type="PROSITE" id="PS00137">
    <property type="entry name" value="SUBTILASE_HIS"/>
    <property type="match status" value="1"/>
</dbReference>
<dbReference type="FunFam" id="3.40.50.200:FF:000007">
    <property type="entry name" value="Subtilisin-like serine protease"/>
    <property type="match status" value="1"/>
</dbReference>
<keyword evidence="3" id="KW-0378">Hydrolase</keyword>
<dbReference type="GO" id="GO:0004252">
    <property type="term" value="F:serine-type endopeptidase activity"/>
    <property type="evidence" value="ECO:0007669"/>
    <property type="project" value="InterPro"/>
</dbReference>
<protein>
    <recommendedName>
        <fullName evidence="5">Peptidase S8/S53 domain-containing protein</fullName>
    </recommendedName>
</protein>
<evidence type="ECO:0000256" key="4">
    <source>
        <dbReference type="ARBA" id="ARBA00022825"/>
    </source>
</evidence>
<organism evidence="6">
    <name type="scientific">viral metagenome</name>
    <dbReference type="NCBI Taxonomy" id="1070528"/>
    <lineage>
        <taxon>unclassified sequences</taxon>
        <taxon>metagenomes</taxon>
        <taxon>organismal metagenomes</taxon>
    </lineage>
</organism>
<dbReference type="GO" id="GO:0005615">
    <property type="term" value="C:extracellular space"/>
    <property type="evidence" value="ECO:0007669"/>
    <property type="project" value="TreeGrafter"/>
</dbReference>
<dbReference type="PROSITE" id="PS00136">
    <property type="entry name" value="SUBTILASE_ASP"/>
    <property type="match status" value="1"/>
</dbReference>
<dbReference type="PROSITE" id="PS00138">
    <property type="entry name" value="SUBTILASE_SER"/>
    <property type="match status" value="1"/>
</dbReference>
<evidence type="ECO:0000259" key="5">
    <source>
        <dbReference type="Pfam" id="PF00082"/>
    </source>
</evidence>
<dbReference type="CDD" id="cd04077">
    <property type="entry name" value="Peptidases_S8_PCSK9_ProteinaseK_like"/>
    <property type="match status" value="1"/>
</dbReference>
<dbReference type="AlphaFoldDB" id="A0A6C0DW51"/>
<dbReference type="InterPro" id="IPR000209">
    <property type="entry name" value="Peptidase_S8/S53_dom"/>
</dbReference>
<dbReference type="PANTHER" id="PTHR43806:SF11">
    <property type="entry name" value="CEREVISIN-RELATED"/>
    <property type="match status" value="1"/>
</dbReference>
<accession>A0A6C0DW51</accession>
<dbReference type="Pfam" id="PF00082">
    <property type="entry name" value="Peptidase_S8"/>
    <property type="match status" value="1"/>
</dbReference>
<dbReference type="InterPro" id="IPR050131">
    <property type="entry name" value="Peptidase_S8_subtilisin-like"/>
</dbReference>
<proteinExistence type="inferred from homology"/>
<dbReference type="InterPro" id="IPR023827">
    <property type="entry name" value="Peptidase_S8_Asp-AS"/>
</dbReference>
<keyword evidence="4" id="KW-0720">Serine protease</keyword>
<dbReference type="InterPro" id="IPR022398">
    <property type="entry name" value="Peptidase_S8_His-AS"/>
</dbReference>
<evidence type="ECO:0000256" key="1">
    <source>
        <dbReference type="ARBA" id="ARBA00011073"/>
    </source>
</evidence>
<evidence type="ECO:0000313" key="6">
    <source>
        <dbReference type="EMBL" id="QHT20708.1"/>
    </source>
</evidence>
<evidence type="ECO:0000256" key="3">
    <source>
        <dbReference type="ARBA" id="ARBA00022801"/>
    </source>
</evidence>
<dbReference type="InterPro" id="IPR034193">
    <property type="entry name" value="PCSK9_ProteinaseK-like"/>
</dbReference>
<reference evidence="6" key="1">
    <citation type="journal article" date="2020" name="Nature">
        <title>Giant virus diversity and host interactions through global metagenomics.</title>
        <authorList>
            <person name="Schulz F."/>
            <person name="Roux S."/>
            <person name="Paez-Espino D."/>
            <person name="Jungbluth S."/>
            <person name="Walsh D.A."/>
            <person name="Denef V.J."/>
            <person name="McMahon K.D."/>
            <person name="Konstantinidis K.T."/>
            <person name="Eloe-Fadrosh E.A."/>
            <person name="Kyrpides N.C."/>
            <person name="Woyke T."/>
        </authorList>
    </citation>
    <scope>NUCLEOTIDE SEQUENCE</scope>
    <source>
        <strain evidence="6">GVMAG-M-3300023174-68</strain>
    </source>
</reference>
<dbReference type="SUPFAM" id="SSF52743">
    <property type="entry name" value="Subtilisin-like"/>
    <property type="match status" value="1"/>
</dbReference>
<dbReference type="PANTHER" id="PTHR43806">
    <property type="entry name" value="PEPTIDASE S8"/>
    <property type="match status" value="1"/>
</dbReference>